<dbReference type="Gene3D" id="3.30.1580.10">
    <property type="entry name" value="Head-to-tail joining protein W"/>
    <property type="match status" value="1"/>
</dbReference>
<dbReference type="EMBL" id="CP014692">
    <property type="protein sequence ID" value="AQS86234.1"/>
    <property type="molecule type" value="Genomic_DNA"/>
</dbReference>
<dbReference type="KEGG" id="aace:A0U92_03560"/>
<dbReference type="SUPFAM" id="SSF64210">
    <property type="entry name" value="Head-to-tail joining protein W, gpW"/>
    <property type="match status" value="1"/>
</dbReference>
<dbReference type="InterPro" id="IPR004174">
    <property type="entry name" value="GpW"/>
</dbReference>
<accession>A0A1U9KKA0</accession>
<reference evidence="1 2" key="1">
    <citation type="submission" date="2016-03" db="EMBL/GenBank/DDBJ databases">
        <title>Acetic acid bacteria sequencing.</title>
        <authorList>
            <person name="Brandt J."/>
            <person name="Jakob F."/>
            <person name="Vogel R.F."/>
        </authorList>
    </citation>
    <scope>NUCLEOTIDE SEQUENCE [LARGE SCALE GENOMIC DNA]</scope>
    <source>
        <strain evidence="1 2">TMW2.1153</strain>
    </source>
</reference>
<protein>
    <submittedName>
        <fullName evidence="1">Phage head-tail adapter protein</fullName>
    </submittedName>
</protein>
<dbReference type="STRING" id="435.A0U92_03560"/>
<evidence type="ECO:0000313" key="2">
    <source>
        <dbReference type="Proteomes" id="UP000188937"/>
    </source>
</evidence>
<dbReference type="Pfam" id="PF02831">
    <property type="entry name" value="gpW"/>
    <property type="match status" value="1"/>
</dbReference>
<organism evidence="1 2">
    <name type="scientific">Acetobacter aceti</name>
    <dbReference type="NCBI Taxonomy" id="435"/>
    <lineage>
        <taxon>Bacteria</taxon>
        <taxon>Pseudomonadati</taxon>
        <taxon>Pseudomonadota</taxon>
        <taxon>Alphaproteobacteria</taxon>
        <taxon>Acetobacterales</taxon>
        <taxon>Acetobacteraceae</taxon>
        <taxon>Acetobacter</taxon>
        <taxon>Acetobacter subgen. Acetobacter</taxon>
    </lineage>
</organism>
<keyword evidence="2" id="KW-1185">Reference proteome</keyword>
<dbReference type="AlphaFoldDB" id="A0A1U9KKA0"/>
<proteinExistence type="predicted"/>
<dbReference type="OrthoDB" id="7279539at2"/>
<dbReference type="InterPro" id="IPR036626">
    <property type="entry name" value="GpW_sf"/>
</dbReference>
<dbReference type="GO" id="GO:0019058">
    <property type="term" value="P:viral life cycle"/>
    <property type="evidence" value="ECO:0007669"/>
    <property type="project" value="InterPro"/>
</dbReference>
<evidence type="ECO:0000313" key="1">
    <source>
        <dbReference type="EMBL" id="AQS86234.1"/>
    </source>
</evidence>
<name>A0A1U9KKA0_ACEAC</name>
<dbReference type="Proteomes" id="UP000188937">
    <property type="component" value="Chromosome"/>
</dbReference>
<sequence length="87" mass="9349">MGQLYNPDTSILAGMSRDQLQAALTSAQSALMQLTTGSKPVSVSYAQGDGSRSVTYTSASIPSLNALIMQIQRQLGIGRRRALRPFF</sequence>
<gene>
    <name evidence="1" type="ORF">A0U92_03560</name>
</gene>